<proteinExistence type="inferred from homology"/>
<dbReference type="EMBL" id="CP001823">
    <property type="protein sequence ID" value="ACZ38349.1"/>
    <property type="molecule type" value="Genomic_DNA"/>
</dbReference>
<dbReference type="NCBIfam" id="TIGR00150">
    <property type="entry name" value="T6A_YjeE"/>
    <property type="match status" value="1"/>
</dbReference>
<evidence type="ECO:0000256" key="1">
    <source>
        <dbReference type="ARBA" id="ARBA00004496"/>
    </source>
</evidence>
<dbReference type="Proteomes" id="UP000002027">
    <property type="component" value="Chromosome 1"/>
</dbReference>
<dbReference type="GO" id="GO:0046872">
    <property type="term" value="F:metal ion binding"/>
    <property type="evidence" value="ECO:0007669"/>
    <property type="project" value="UniProtKB-KW"/>
</dbReference>
<dbReference type="KEGG" id="sti:Sthe_0912"/>
<name>D1C282_SPHTD</name>
<dbReference type="PANTHER" id="PTHR33540:SF2">
    <property type="entry name" value="TRNA THREONYLCARBAMOYLADENOSINE BIOSYNTHESIS PROTEIN TSAE"/>
    <property type="match status" value="1"/>
</dbReference>
<dbReference type="STRING" id="479434.Sthe_0912"/>
<evidence type="ECO:0000256" key="9">
    <source>
        <dbReference type="ARBA" id="ARBA00022842"/>
    </source>
</evidence>
<accession>D1C282</accession>
<dbReference type="AlphaFoldDB" id="D1C282"/>
<reference evidence="12" key="1">
    <citation type="submission" date="2009-11" db="EMBL/GenBank/DDBJ databases">
        <title>The complete chromosome 1 of Sphaerobacter thermophilus DSM 20745.</title>
        <authorList>
            <person name="Lucas S."/>
            <person name="Copeland A."/>
            <person name="Lapidus A."/>
            <person name="Glavina del Rio T."/>
            <person name="Dalin E."/>
            <person name="Tice H."/>
            <person name="Bruce D."/>
            <person name="Goodwin L."/>
            <person name="Pitluck S."/>
            <person name="Kyrpides N."/>
            <person name="Mavromatis K."/>
            <person name="Ivanova N."/>
            <person name="Mikhailova N."/>
            <person name="LaButti K.M."/>
            <person name="Clum A."/>
            <person name="Sun H.I."/>
            <person name="Brettin T."/>
            <person name="Detter J.C."/>
            <person name="Han C."/>
            <person name="Larimer F."/>
            <person name="Land M."/>
            <person name="Hauser L."/>
            <person name="Markowitz V."/>
            <person name="Cheng J.F."/>
            <person name="Hugenholtz P."/>
            <person name="Woyke T."/>
            <person name="Wu D."/>
            <person name="Steenblock K."/>
            <person name="Schneider S."/>
            <person name="Pukall R."/>
            <person name="Goeker M."/>
            <person name="Klenk H.P."/>
            <person name="Eisen J.A."/>
        </authorList>
    </citation>
    <scope>NUCLEOTIDE SEQUENCE [LARGE SCALE GENOMIC DNA]</scope>
    <source>
        <strain evidence="12">ATCC 49802 / DSM 20745 / S 6022</strain>
    </source>
</reference>
<dbReference type="GO" id="GO:0005524">
    <property type="term" value="F:ATP binding"/>
    <property type="evidence" value="ECO:0007669"/>
    <property type="project" value="UniProtKB-KW"/>
</dbReference>
<dbReference type="eggNOG" id="COG0802">
    <property type="taxonomic scope" value="Bacteria"/>
</dbReference>
<keyword evidence="8" id="KW-0067">ATP-binding</keyword>
<keyword evidence="9" id="KW-0460">Magnesium</keyword>
<evidence type="ECO:0000256" key="7">
    <source>
        <dbReference type="ARBA" id="ARBA00022741"/>
    </source>
</evidence>
<comment type="subcellular location">
    <subcellularLocation>
        <location evidence="1">Cytoplasm</location>
    </subcellularLocation>
</comment>
<keyword evidence="6" id="KW-0479">Metal-binding</keyword>
<evidence type="ECO:0000256" key="4">
    <source>
        <dbReference type="ARBA" id="ARBA00022490"/>
    </source>
</evidence>
<dbReference type="InParanoid" id="D1C282"/>
<sequence>MVTQRPALDVISHSPDQTRWLGSRLGRLVRPGDVILLTGIIGSGKTTLVQGIARGLGVTGYVQSPTFTLVHEHPGRTADGRPVTLYHLDLYRLEGNEELVTFGYEDYFADPAGITVVEWPERLSAELPEEYLLVNLEYIADAKRRLALYPRGERYEALVEAFRVEVFGARRGPAASGY</sequence>
<evidence type="ECO:0000256" key="5">
    <source>
        <dbReference type="ARBA" id="ARBA00022694"/>
    </source>
</evidence>
<reference evidence="11 12" key="2">
    <citation type="journal article" date="2010" name="Stand. Genomic Sci.">
        <title>Complete genome sequence of Desulfohalobium retbaense type strain (HR(100)).</title>
        <authorList>
            <person name="Spring S."/>
            <person name="Nolan M."/>
            <person name="Lapidus A."/>
            <person name="Glavina Del Rio T."/>
            <person name="Copeland A."/>
            <person name="Tice H."/>
            <person name="Cheng J.F."/>
            <person name="Lucas S."/>
            <person name="Land M."/>
            <person name="Chen F."/>
            <person name="Bruce D."/>
            <person name="Goodwin L."/>
            <person name="Pitluck S."/>
            <person name="Ivanova N."/>
            <person name="Mavromatis K."/>
            <person name="Mikhailova N."/>
            <person name="Pati A."/>
            <person name="Chen A."/>
            <person name="Palaniappan K."/>
            <person name="Hauser L."/>
            <person name="Chang Y.J."/>
            <person name="Jeffries C.D."/>
            <person name="Munk C."/>
            <person name="Kiss H."/>
            <person name="Chain P."/>
            <person name="Han C."/>
            <person name="Brettin T."/>
            <person name="Detter J.C."/>
            <person name="Schuler E."/>
            <person name="Goker M."/>
            <person name="Rohde M."/>
            <person name="Bristow J."/>
            <person name="Eisen J.A."/>
            <person name="Markowitz V."/>
            <person name="Hugenholtz P."/>
            <person name="Kyrpides N.C."/>
            <person name="Klenk H.P."/>
        </authorList>
    </citation>
    <scope>NUCLEOTIDE SEQUENCE [LARGE SCALE GENOMIC DNA]</scope>
    <source>
        <strain evidence="12">ATCC 49802 / DSM 20745 / S 6022</strain>
    </source>
</reference>
<dbReference type="SUPFAM" id="SSF52540">
    <property type="entry name" value="P-loop containing nucleoside triphosphate hydrolases"/>
    <property type="match status" value="1"/>
</dbReference>
<evidence type="ECO:0000313" key="12">
    <source>
        <dbReference type="Proteomes" id="UP000002027"/>
    </source>
</evidence>
<dbReference type="OrthoDB" id="9815896at2"/>
<keyword evidence="12" id="KW-1185">Reference proteome</keyword>
<dbReference type="GO" id="GO:0005737">
    <property type="term" value="C:cytoplasm"/>
    <property type="evidence" value="ECO:0007669"/>
    <property type="project" value="UniProtKB-SubCell"/>
</dbReference>
<gene>
    <name evidence="11" type="ordered locus">Sthe_0912</name>
</gene>
<evidence type="ECO:0000256" key="8">
    <source>
        <dbReference type="ARBA" id="ARBA00022840"/>
    </source>
</evidence>
<dbReference type="HOGENOM" id="CLU_087829_3_0_0"/>
<dbReference type="InterPro" id="IPR003442">
    <property type="entry name" value="T6A_TsaE"/>
</dbReference>
<evidence type="ECO:0000256" key="3">
    <source>
        <dbReference type="ARBA" id="ARBA00019010"/>
    </source>
</evidence>
<protein>
    <recommendedName>
        <fullName evidence="3">tRNA threonylcarbamoyladenosine biosynthesis protein TsaE</fullName>
    </recommendedName>
    <alternativeName>
        <fullName evidence="10">t(6)A37 threonylcarbamoyladenosine biosynthesis protein TsaE</fullName>
    </alternativeName>
</protein>
<dbReference type="RefSeq" id="WP_012871396.1">
    <property type="nucleotide sequence ID" value="NC_013523.1"/>
</dbReference>
<keyword evidence="4" id="KW-0963">Cytoplasm</keyword>
<dbReference type="FunCoup" id="D1C282">
    <property type="interactions" value="434"/>
</dbReference>
<evidence type="ECO:0000256" key="6">
    <source>
        <dbReference type="ARBA" id="ARBA00022723"/>
    </source>
</evidence>
<dbReference type="Pfam" id="PF02367">
    <property type="entry name" value="TsaE"/>
    <property type="match status" value="1"/>
</dbReference>
<dbReference type="Gene3D" id="3.40.50.300">
    <property type="entry name" value="P-loop containing nucleotide triphosphate hydrolases"/>
    <property type="match status" value="1"/>
</dbReference>
<evidence type="ECO:0000313" key="11">
    <source>
        <dbReference type="EMBL" id="ACZ38349.1"/>
    </source>
</evidence>
<dbReference type="InterPro" id="IPR027417">
    <property type="entry name" value="P-loop_NTPase"/>
</dbReference>
<organism evidence="11 12">
    <name type="scientific">Sphaerobacter thermophilus (strain ATCC 49802 / DSM 20745 / KCCM 41009 / NCIMB 13125 / S 6022)</name>
    <dbReference type="NCBI Taxonomy" id="479434"/>
    <lineage>
        <taxon>Bacteria</taxon>
        <taxon>Pseudomonadati</taxon>
        <taxon>Thermomicrobiota</taxon>
        <taxon>Thermomicrobia</taxon>
        <taxon>Sphaerobacterales</taxon>
        <taxon>Sphaerobacterineae</taxon>
        <taxon>Sphaerobacteraceae</taxon>
        <taxon>Sphaerobacter</taxon>
    </lineage>
</organism>
<evidence type="ECO:0000256" key="2">
    <source>
        <dbReference type="ARBA" id="ARBA00007599"/>
    </source>
</evidence>
<evidence type="ECO:0000256" key="10">
    <source>
        <dbReference type="ARBA" id="ARBA00032441"/>
    </source>
</evidence>
<dbReference type="PANTHER" id="PTHR33540">
    <property type="entry name" value="TRNA THREONYLCARBAMOYLADENOSINE BIOSYNTHESIS PROTEIN TSAE"/>
    <property type="match status" value="1"/>
</dbReference>
<comment type="similarity">
    <text evidence="2">Belongs to the TsaE family.</text>
</comment>
<keyword evidence="5" id="KW-0819">tRNA processing</keyword>
<keyword evidence="7" id="KW-0547">Nucleotide-binding</keyword>
<dbReference type="GO" id="GO:0002949">
    <property type="term" value="P:tRNA threonylcarbamoyladenosine modification"/>
    <property type="evidence" value="ECO:0007669"/>
    <property type="project" value="InterPro"/>
</dbReference>